<dbReference type="InterPro" id="IPR036900">
    <property type="entry name" value="A-D-PHexomutase_C_sf"/>
</dbReference>
<evidence type="ECO:0000259" key="9">
    <source>
        <dbReference type="Pfam" id="PF02878"/>
    </source>
</evidence>
<organism evidence="12 13">
    <name type="scientific">Candidatus Nitrobium versatile</name>
    <dbReference type="NCBI Taxonomy" id="2884831"/>
    <lineage>
        <taxon>Bacteria</taxon>
        <taxon>Pseudomonadati</taxon>
        <taxon>Nitrospirota</taxon>
        <taxon>Nitrospiria</taxon>
        <taxon>Nitrospirales</taxon>
        <taxon>Nitrospiraceae</taxon>
        <taxon>Candidatus Nitrobium</taxon>
    </lineage>
</organism>
<sequence length="470" mass="52543">MLSERIFREYDIRGIAEKDLAGESAFLIGKAFGSLLRKRNPRAGRVSVGRDVRLSSESLAGRLMEGIVSAGIDVYDIGVCATPLQYFSLFHLGLDGGVMVTGSHNPPEYNGFKISIGKETLFGRDILQLREIIQQRGWANGRGAGTIHAYDITAAYKEYMLEEFSYLNAPRFKRLKIVVDAGNGTAGGVAPDILRGIGCEVVPLYCEPDGTFPHHHPDPTVVEYLQDLVEETVRSGADMGVGYDGDADRIGVVQRDGRIVWGDRIMIVLSREMLKENPRAKIIGDVKCSQALFDDIGERGGVPVMWKTGHSLIKQKMREQGALLAGEFSGHIFIAHRYFGYDDAIYTTLRLVEIMKKTGKDMKELLSDIPERCSTPEIRLECPDERKRGVVDRIMEQILVYSRTGEGPHRILGVNPLDGMRILFEKGWGLVRTSNTQPVVVMRVEAEDRKSLESYRAFLENEFRKAREEA</sequence>
<comment type="similarity">
    <text evidence="2 7">Belongs to the phosphohexose mutase family.</text>
</comment>
<evidence type="ECO:0000313" key="13">
    <source>
        <dbReference type="Proteomes" id="UP000705867"/>
    </source>
</evidence>
<dbReference type="InterPro" id="IPR005846">
    <property type="entry name" value="A-D-PHexomutase_a/b/a-III"/>
</dbReference>
<dbReference type="GO" id="GO:0005975">
    <property type="term" value="P:carbohydrate metabolic process"/>
    <property type="evidence" value="ECO:0007669"/>
    <property type="project" value="InterPro"/>
</dbReference>
<dbReference type="InterPro" id="IPR005841">
    <property type="entry name" value="Alpha-D-phosphohexomutase_SF"/>
</dbReference>
<feature type="domain" description="Alpha-D-phosphohexomutase alpha/beta/alpha" evidence="10">
    <location>
        <begin position="155"/>
        <end position="257"/>
    </location>
</feature>
<feature type="domain" description="Alpha-D-phosphohexomutase C-terminal" evidence="8">
    <location>
        <begin position="377"/>
        <end position="459"/>
    </location>
</feature>
<evidence type="ECO:0000256" key="5">
    <source>
        <dbReference type="ARBA" id="ARBA00022842"/>
    </source>
</evidence>
<comment type="cofactor">
    <cofactor evidence="1">
        <name>Mg(2+)</name>
        <dbReference type="ChEBI" id="CHEBI:18420"/>
    </cofactor>
</comment>
<evidence type="ECO:0000259" key="11">
    <source>
        <dbReference type="Pfam" id="PF02880"/>
    </source>
</evidence>
<keyword evidence="4 7" id="KW-0479">Metal-binding</keyword>
<dbReference type="EMBL" id="JAIOIV010000129">
    <property type="protein sequence ID" value="MBZ0157816.1"/>
    <property type="molecule type" value="Genomic_DNA"/>
</dbReference>
<dbReference type="InterPro" id="IPR016066">
    <property type="entry name" value="A-D-PHexomutase_CS"/>
</dbReference>
<dbReference type="PRINTS" id="PR00509">
    <property type="entry name" value="PGMPMM"/>
</dbReference>
<name>A0A953M2M1_9BACT</name>
<dbReference type="Pfam" id="PF02878">
    <property type="entry name" value="PGM_PMM_I"/>
    <property type="match status" value="1"/>
</dbReference>
<evidence type="ECO:0000313" key="12">
    <source>
        <dbReference type="EMBL" id="MBZ0157816.1"/>
    </source>
</evidence>
<dbReference type="GO" id="GO:0000287">
    <property type="term" value="F:magnesium ion binding"/>
    <property type="evidence" value="ECO:0007669"/>
    <property type="project" value="InterPro"/>
</dbReference>
<feature type="domain" description="Alpha-D-phosphohexomutase alpha/beta/alpha" evidence="9">
    <location>
        <begin position="5"/>
        <end position="121"/>
    </location>
</feature>
<dbReference type="InterPro" id="IPR016055">
    <property type="entry name" value="A-D-PHexomutase_a/b/a-I/II/III"/>
</dbReference>
<keyword evidence="3" id="KW-0597">Phosphoprotein</keyword>
<dbReference type="Proteomes" id="UP000705867">
    <property type="component" value="Unassembled WGS sequence"/>
</dbReference>
<dbReference type="Gene3D" id="3.30.310.50">
    <property type="entry name" value="Alpha-D-phosphohexomutase, C-terminal domain"/>
    <property type="match status" value="1"/>
</dbReference>
<dbReference type="Gene3D" id="3.40.120.10">
    <property type="entry name" value="Alpha-D-Glucose-1,6-Bisphosphate, subunit A, domain 3"/>
    <property type="match status" value="3"/>
</dbReference>
<dbReference type="PROSITE" id="PS00710">
    <property type="entry name" value="PGM_PMM"/>
    <property type="match status" value="1"/>
</dbReference>
<keyword evidence="6" id="KW-0413">Isomerase</keyword>
<dbReference type="CDD" id="cd03089">
    <property type="entry name" value="PMM_PGM"/>
    <property type="match status" value="1"/>
</dbReference>
<dbReference type="PANTHER" id="PTHR43771">
    <property type="entry name" value="PHOSPHOMANNOMUTASE"/>
    <property type="match status" value="1"/>
</dbReference>
<evidence type="ECO:0000256" key="3">
    <source>
        <dbReference type="ARBA" id="ARBA00022553"/>
    </source>
</evidence>
<dbReference type="GO" id="GO:0016868">
    <property type="term" value="F:intramolecular phosphotransferase activity"/>
    <property type="evidence" value="ECO:0007669"/>
    <property type="project" value="InterPro"/>
</dbReference>
<dbReference type="InterPro" id="IPR005843">
    <property type="entry name" value="A-D-PHexomutase_C"/>
</dbReference>
<dbReference type="Pfam" id="PF02880">
    <property type="entry name" value="PGM_PMM_III"/>
    <property type="match status" value="1"/>
</dbReference>
<dbReference type="Pfam" id="PF02879">
    <property type="entry name" value="PGM_PMM_II"/>
    <property type="match status" value="1"/>
</dbReference>
<dbReference type="SUPFAM" id="SSF55957">
    <property type="entry name" value="Phosphoglucomutase, C-terminal domain"/>
    <property type="match status" value="1"/>
</dbReference>
<evidence type="ECO:0000259" key="10">
    <source>
        <dbReference type="Pfam" id="PF02879"/>
    </source>
</evidence>
<dbReference type="PANTHER" id="PTHR43771:SF2">
    <property type="entry name" value="PHOSPHOMANNOMUTASE_PHOSPHOGLUCOMUTASE"/>
    <property type="match status" value="1"/>
</dbReference>
<evidence type="ECO:0000259" key="8">
    <source>
        <dbReference type="Pfam" id="PF00408"/>
    </source>
</evidence>
<dbReference type="InterPro" id="IPR005844">
    <property type="entry name" value="A-D-PHexomutase_a/b/a-I"/>
</dbReference>
<dbReference type="InterPro" id="IPR005845">
    <property type="entry name" value="A-D-PHexomutase_a/b/a-II"/>
</dbReference>
<keyword evidence="5 7" id="KW-0460">Magnesium</keyword>
<feature type="domain" description="Alpha-D-phosphohexomutase alpha/beta/alpha" evidence="11">
    <location>
        <begin position="261"/>
        <end position="372"/>
    </location>
</feature>
<evidence type="ECO:0000256" key="7">
    <source>
        <dbReference type="RuleBase" id="RU004326"/>
    </source>
</evidence>
<dbReference type="SUPFAM" id="SSF53738">
    <property type="entry name" value="Phosphoglucomutase, first 3 domains"/>
    <property type="match status" value="3"/>
</dbReference>
<accession>A0A953M2M1</accession>
<dbReference type="Pfam" id="PF00408">
    <property type="entry name" value="PGM_PMM_IV"/>
    <property type="match status" value="1"/>
</dbReference>
<protein>
    <submittedName>
        <fullName evidence="12">Phosphomannomutase/phosphoglucomutase</fullName>
    </submittedName>
</protein>
<evidence type="ECO:0000256" key="6">
    <source>
        <dbReference type="ARBA" id="ARBA00023235"/>
    </source>
</evidence>
<reference evidence="12" key="2">
    <citation type="submission" date="2021-08" db="EMBL/GenBank/DDBJ databases">
        <authorList>
            <person name="Dalcin Martins P."/>
        </authorList>
    </citation>
    <scope>NUCLEOTIDE SEQUENCE</scope>
    <source>
        <strain evidence="12">MAG_39</strain>
    </source>
</reference>
<gene>
    <name evidence="12" type="ORF">K8I29_16595</name>
</gene>
<dbReference type="AlphaFoldDB" id="A0A953M2M1"/>
<reference evidence="12" key="1">
    <citation type="journal article" date="2021" name="bioRxiv">
        <title>Unraveling nitrogen, sulfur and carbon metabolic pathways and microbial community transcriptional responses to substrate deprivation and toxicity stresses in a bioreactor mimicking anoxic brackish coastal sediment conditions.</title>
        <authorList>
            <person name="Martins P.D."/>
            <person name="Echeveste M.J."/>
            <person name="Arshad A."/>
            <person name="Kurth J."/>
            <person name="Ouboter H."/>
            <person name="Jetten M.S.M."/>
            <person name="Welte C.U."/>
        </authorList>
    </citation>
    <scope>NUCLEOTIDE SEQUENCE</scope>
    <source>
        <strain evidence="12">MAG_39</strain>
    </source>
</reference>
<proteinExistence type="inferred from homology"/>
<comment type="caution">
    <text evidence="12">The sequence shown here is derived from an EMBL/GenBank/DDBJ whole genome shotgun (WGS) entry which is preliminary data.</text>
</comment>
<evidence type="ECO:0000256" key="1">
    <source>
        <dbReference type="ARBA" id="ARBA00001946"/>
    </source>
</evidence>
<evidence type="ECO:0000256" key="4">
    <source>
        <dbReference type="ARBA" id="ARBA00022723"/>
    </source>
</evidence>
<evidence type="ECO:0000256" key="2">
    <source>
        <dbReference type="ARBA" id="ARBA00010231"/>
    </source>
</evidence>